<name>A0ABP1PL19_9HEXA</name>
<gene>
    <name evidence="1" type="ORF">ODALV1_LOCUS1216</name>
</gene>
<accession>A0ABP1PL19</accession>
<keyword evidence="2" id="KW-1185">Reference proteome</keyword>
<dbReference type="Proteomes" id="UP001642540">
    <property type="component" value="Unassembled WGS sequence"/>
</dbReference>
<proteinExistence type="predicted"/>
<organism evidence="1 2">
    <name type="scientific">Orchesella dallaii</name>
    <dbReference type="NCBI Taxonomy" id="48710"/>
    <lineage>
        <taxon>Eukaryota</taxon>
        <taxon>Metazoa</taxon>
        <taxon>Ecdysozoa</taxon>
        <taxon>Arthropoda</taxon>
        <taxon>Hexapoda</taxon>
        <taxon>Collembola</taxon>
        <taxon>Entomobryomorpha</taxon>
        <taxon>Entomobryoidea</taxon>
        <taxon>Orchesellidae</taxon>
        <taxon>Orchesellinae</taxon>
        <taxon>Orchesella</taxon>
    </lineage>
</organism>
<dbReference type="EMBL" id="CAXLJM020000004">
    <property type="protein sequence ID" value="CAL8070387.1"/>
    <property type="molecule type" value="Genomic_DNA"/>
</dbReference>
<sequence length="76" mass="8598">MITTAKVKKVPTPAYTMTQLDQFLECSKQTMTKLEEVHEQQVDLCKSEADINVQDTAFAPIEAAYFDVNTTLIDKK</sequence>
<reference evidence="1 2" key="1">
    <citation type="submission" date="2024-08" db="EMBL/GenBank/DDBJ databases">
        <authorList>
            <person name="Cucini C."/>
            <person name="Frati F."/>
        </authorList>
    </citation>
    <scope>NUCLEOTIDE SEQUENCE [LARGE SCALE GENOMIC DNA]</scope>
</reference>
<protein>
    <submittedName>
        <fullName evidence="1">Uncharacterized protein</fullName>
    </submittedName>
</protein>
<evidence type="ECO:0000313" key="2">
    <source>
        <dbReference type="Proteomes" id="UP001642540"/>
    </source>
</evidence>
<evidence type="ECO:0000313" key="1">
    <source>
        <dbReference type="EMBL" id="CAL8070387.1"/>
    </source>
</evidence>
<comment type="caution">
    <text evidence="1">The sequence shown here is derived from an EMBL/GenBank/DDBJ whole genome shotgun (WGS) entry which is preliminary data.</text>
</comment>